<gene>
    <name evidence="1" type="ORF">SAMN05216232_0183</name>
</gene>
<proteinExistence type="predicted"/>
<organism evidence="1 2">
    <name type="scientific">Virgibacillus subterraneus</name>
    <dbReference type="NCBI Taxonomy" id="621109"/>
    <lineage>
        <taxon>Bacteria</taxon>
        <taxon>Bacillati</taxon>
        <taxon>Bacillota</taxon>
        <taxon>Bacilli</taxon>
        <taxon>Bacillales</taxon>
        <taxon>Bacillaceae</taxon>
        <taxon>Virgibacillus</taxon>
    </lineage>
</organism>
<comment type="caution">
    <text evidence="1">The sequence shown here is derived from an EMBL/GenBank/DDBJ whole genome shotgun (WGS) entry which is preliminary data.</text>
</comment>
<sequence length="114" mass="12978">MFSVNIKLNNPAGRAKKAVGAGQFALDEAALKDSNYYIPKDEGYLEESGVTHSKIGEGELIWQTKYARKLYYNPQYDFSTDMNPNAQGLWWEAAKAENLEEWLEQANKATKRKL</sequence>
<dbReference type="RefSeq" id="WP_092501521.1">
    <property type="nucleotide sequence ID" value="NZ_FOEH01000001.1"/>
</dbReference>
<evidence type="ECO:0000313" key="2">
    <source>
        <dbReference type="Proteomes" id="UP000198733"/>
    </source>
</evidence>
<dbReference type="EMBL" id="FOEH01000001">
    <property type="protein sequence ID" value="SEP56878.1"/>
    <property type="molecule type" value="Genomic_DNA"/>
</dbReference>
<dbReference type="Pfam" id="PF11114">
    <property type="entry name" value="Minor_capsid_2"/>
    <property type="match status" value="1"/>
</dbReference>
<protein>
    <submittedName>
        <fullName evidence="1">Minor capsid protein</fullName>
    </submittedName>
</protein>
<name>A0A1H8YZT1_9BACI</name>
<reference evidence="1 2" key="1">
    <citation type="submission" date="2016-10" db="EMBL/GenBank/DDBJ databases">
        <authorList>
            <person name="Varghese N."/>
            <person name="Submissions S."/>
        </authorList>
    </citation>
    <scope>NUCLEOTIDE SEQUENCE [LARGE SCALE GENOMIC DNA]</scope>
    <source>
        <strain evidence="1 2">CGMCC 1.7734</strain>
    </source>
</reference>
<dbReference type="InterPro" id="IPR021080">
    <property type="entry name" value="Minor_capsid_protein"/>
</dbReference>
<keyword evidence="2" id="KW-1185">Reference proteome</keyword>
<accession>A0A1H8YZT1</accession>
<dbReference type="Proteomes" id="UP000198733">
    <property type="component" value="Unassembled WGS sequence"/>
</dbReference>
<evidence type="ECO:0000313" key="1">
    <source>
        <dbReference type="EMBL" id="SEP56878.1"/>
    </source>
</evidence>